<comment type="similarity">
    <text evidence="1">Belongs to the bacterial sugar transferase family.</text>
</comment>
<name>A0AB37U9N8_9CYAN</name>
<dbReference type="GO" id="GO:0016780">
    <property type="term" value="F:phosphotransferase activity, for other substituted phosphate groups"/>
    <property type="evidence" value="ECO:0007669"/>
    <property type="project" value="TreeGrafter"/>
</dbReference>
<evidence type="ECO:0000259" key="3">
    <source>
        <dbReference type="Pfam" id="PF02397"/>
    </source>
</evidence>
<evidence type="ECO:0000313" key="5">
    <source>
        <dbReference type="Proteomes" id="UP000282574"/>
    </source>
</evidence>
<gene>
    <name evidence="4" type="ORF">DSM107010_64410</name>
</gene>
<sequence>MNSSKYRNSRNLATIIPFRFNILTFKNWKIISRDQYKNNETKESTTEAISSSCFPTAYSNASQFLNSNHIAPMAKKLVVHPSTTSRIKRLTDILGAIVGLGITAVVAIPIVVAMQIDNPGSIFYSQIRYGLYGHPFRIWKFRSMILDAEQLQHLIKNEAQGQIFKNSNDPRITRFGRFLRRTSLDELPQFWNVLLGQMSLVGTRPPTVNEVEQYKPHHWQRLWVKPGITGEWQVNGRSSVKDFEAIVQMDLDYQSKWSVTYDLYLLLKTLNVVLTKRGAC</sequence>
<evidence type="ECO:0000256" key="1">
    <source>
        <dbReference type="ARBA" id="ARBA00006464"/>
    </source>
</evidence>
<evidence type="ECO:0000256" key="2">
    <source>
        <dbReference type="SAM" id="Phobius"/>
    </source>
</evidence>
<proteinExistence type="inferred from homology"/>
<dbReference type="EMBL" id="RSCK01000119">
    <property type="protein sequence ID" value="RUT01937.1"/>
    <property type="molecule type" value="Genomic_DNA"/>
</dbReference>
<feature type="transmembrane region" description="Helical" evidence="2">
    <location>
        <begin position="93"/>
        <end position="116"/>
    </location>
</feature>
<dbReference type="PANTHER" id="PTHR30576:SF10">
    <property type="entry name" value="SLL5057 PROTEIN"/>
    <property type="match status" value="1"/>
</dbReference>
<protein>
    <recommendedName>
        <fullName evidence="3">Bacterial sugar transferase domain-containing protein</fullName>
    </recommendedName>
</protein>
<keyword evidence="5" id="KW-1185">Reference proteome</keyword>
<feature type="domain" description="Bacterial sugar transferase" evidence="3">
    <location>
        <begin position="88"/>
        <end position="274"/>
    </location>
</feature>
<comment type="caution">
    <text evidence="4">The sequence shown here is derived from an EMBL/GenBank/DDBJ whole genome shotgun (WGS) entry which is preliminary data.</text>
</comment>
<evidence type="ECO:0000313" key="4">
    <source>
        <dbReference type="EMBL" id="RUT01937.1"/>
    </source>
</evidence>
<keyword evidence="2" id="KW-1133">Transmembrane helix</keyword>
<keyword evidence="2" id="KW-0812">Transmembrane</keyword>
<dbReference type="Pfam" id="PF02397">
    <property type="entry name" value="Bac_transf"/>
    <property type="match status" value="1"/>
</dbReference>
<keyword evidence="2" id="KW-0472">Membrane</keyword>
<accession>A0AB37U9N8</accession>
<reference evidence="4 5" key="1">
    <citation type="journal article" date="2019" name="Genome Biol. Evol.">
        <title>Day and night: Metabolic profiles and evolutionary relationships of six axenic non-marine cyanobacteria.</title>
        <authorList>
            <person name="Will S.E."/>
            <person name="Henke P."/>
            <person name="Boedeker C."/>
            <person name="Huang S."/>
            <person name="Brinkmann H."/>
            <person name="Rohde M."/>
            <person name="Jarek M."/>
            <person name="Friedl T."/>
            <person name="Seufert S."/>
            <person name="Schumacher M."/>
            <person name="Overmann J."/>
            <person name="Neumann-Schaal M."/>
            <person name="Petersen J."/>
        </authorList>
    </citation>
    <scope>NUCLEOTIDE SEQUENCE [LARGE SCALE GENOMIC DNA]</scope>
    <source>
        <strain evidence="4 5">SAG 39.79</strain>
    </source>
</reference>
<dbReference type="AlphaFoldDB" id="A0AB37U9N8"/>
<dbReference type="PANTHER" id="PTHR30576">
    <property type="entry name" value="COLANIC BIOSYNTHESIS UDP-GLUCOSE LIPID CARRIER TRANSFERASE"/>
    <property type="match status" value="1"/>
</dbReference>
<dbReference type="InterPro" id="IPR003362">
    <property type="entry name" value="Bact_transf"/>
</dbReference>
<organism evidence="4 5">
    <name type="scientific">Chroococcidiopsis cubana SAG 39.79</name>
    <dbReference type="NCBI Taxonomy" id="388085"/>
    <lineage>
        <taxon>Bacteria</taxon>
        <taxon>Bacillati</taxon>
        <taxon>Cyanobacteriota</taxon>
        <taxon>Cyanophyceae</taxon>
        <taxon>Chroococcidiopsidales</taxon>
        <taxon>Chroococcidiopsidaceae</taxon>
        <taxon>Chroococcidiopsis</taxon>
    </lineage>
</organism>
<dbReference type="Proteomes" id="UP000282574">
    <property type="component" value="Unassembled WGS sequence"/>
</dbReference>